<gene>
    <name evidence="2" type="ORF">BSQ44_20920</name>
</gene>
<dbReference type="Gene3D" id="2.40.50.180">
    <property type="entry name" value="CheA-289, Domain 4"/>
    <property type="match status" value="1"/>
</dbReference>
<dbReference type="AlphaFoldDB" id="A0A1L3SW02"/>
<protein>
    <submittedName>
        <fullName evidence="2">Chemotaxis protein CheW</fullName>
    </submittedName>
</protein>
<dbReference type="InterPro" id="IPR002545">
    <property type="entry name" value="CheW-lke_dom"/>
</dbReference>
<dbReference type="OrthoDB" id="9794382at2"/>
<sequence length="158" mass="17103">MMHVKEHDVSKASELIAFRLGGQEFCVDIMSVRDIRGWTQTTPLPHSPEYVKGVINLRGSVLPVIDLAARLGFRSTEPTARHVIIVTQVGNQSVGLLVDAVSDILTINAETIQPTPDVASELARAFMKGVLAIEGRMISLIGLDSVLQSTRESSGLLN</sequence>
<dbReference type="InterPro" id="IPR036061">
    <property type="entry name" value="CheW-like_dom_sf"/>
</dbReference>
<dbReference type="PANTHER" id="PTHR22617:SF23">
    <property type="entry name" value="CHEMOTAXIS PROTEIN CHEW"/>
    <property type="match status" value="1"/>
</dbReference>
<dbReference type="STRING" id="1670800.BSQ44_20920"/>
<evidence type="ECO:0000313" key="3">
    <source>
        <dbReference type="Proteomes" id="UP000182840"/>
    </source>
</evidence>
<reference evidence="3" key="1">
    <citation type="submission" date="2016-11" db="EMBL/GenBank/DDBJ databases">
        <title>Mesorhizobium oceanicum sp. nov., isolated from deep seawater in South China Sea.</title>
        <authorList>
            <person name="Fu G.-Y."/>
        </authorList>
    </citation>
    <scope>NUCLEOTIDE SEQUENCE [LARGE SCALE GENOMIC DNA]</scope>
    <source>
        <strain evidence="3">B7</strain>
    </source>
</reference>
<dbReference type="SUPFAM" id="SSF50341">
    <property type="entry name" value="CheW-like"/>
    <property type="match status" value="1"/>
</dbReference>
<dbReference type="KEGG" id="meso:BSQ44_20920"/>
<dbReference type="PROSITE" id="PS50851">
    <property type="entry name" value="CHEW"/>
    <property type="match status" value="1"/>
</dbReference>
<dbReference type="PANTHER" id="PTHR22617">
    <property type="entry name" value="CHEMOTAXIS SENSOR HISTIDINE KINASE-RELATED"/>
    <property type="match status" value="1"/>
</dbReference>
<dbReference type="Proteomes" id="UP000182840">
    <property type="component" value="Chromosome"/>
</dbReference>
<name>A0A1L3SW02_9HYPH</name>
<dbReference type="RefSeq" id="WP_072607027.1">
    <property type="nucleotide sequence ID" value="NZ_CP018171.1"/>
</dbReference>
<dbReference type="GO" id="GO:0005829">
    <property type="term" value="C:cytosol"/>
    <property type="evidence" value="ECO:0007669"/>
    <property type="project" value="TreeGrafter"/>
</dbReference>
<dbReference type="SMART" id="SM00260">
    <property type="entry name" value="CheW"/>
    <property type="match status" value="1"/>
</dbReference>
<dbReference type="InterPro" id="IPR039315">
    <property type="entry name" value="CheW"/>
</dbReference>
<accession>A0A1L3SW02</accession>
<dbReference type="EMBL" id="CP018171">
    <property type="protein sequence ID" value="APH73560.1"/>
    <property type="molecule type" value="Genomic_DNA"/>
</dbReference>
<proteinExistence type="predicted"/>
<dbReference type="GO" id="GO:0006935">
    <property type="term" value="P:chemotaxis"/>
    <property type="evidence" value="ECO:0007669"/>
    <property type="project" value="InterPro"/>
</dbReference>
<organism evidence="2 3">
    <name type="scientific">Aquibium oceanicum</name>
    <dbReference type="NCBI Taxonomy" id="1670800"/>
    <lineage>
        <taxon>Bacteria</taxon>
        <taxon>Pseudomonadati</taxon>
        <taxon>Pseudomonadota</taxon>
        <taxon>Alphaproteobacteria</taxon>
        <taxon>Hyphomicrobiales</taxon>
        <taxon>Phyllobacteriaceae</taxon>
        <taxon>Aquibium</taxon>
    </lineage>
</organism>
<dbReference type="CDD" id="cd00732">
    <property type="entry name" value="CheW"/>
    <property type="match status" value="1"/>
</dbReference>
<evidence type="ECO:0000259" key="1">
    <source>
        <dbReference type="PROSITE" id="PS50851"/>
    </source>
</evidence>
<dbReference type="Pfam" id="PF01584">
    <property type="entry name" value="CheW"/>
    <property type="match status" value="1"/>
</dbReference>
<dbReference type="Gene3D" id="2.30.30.40">
    <property type="entry name" value="SH3 Domains"/>
    <property type="match status" value="1"/>
</dbReference>
<dbReference type="GO" id="GO:0007165">
    <property type="term" value="P:signal transduction"/>
    <property type="evidence" value="ECO:0007669"/>
    <property type="project" value="InterPro"/>
</dbReference>
<evidence type="ECO:0000313" key="2">
    <source>
        <dbReference type="EMBL" id="APH73560.1"/>
    </source>
</evidence>
<feature type="domain" description="CheW-like" evidence="1">
    <location>
        <begin position="12"/>
        <end position="152"/>
    </location>
</feature>
<keyword evidence="3" id="KW-1185">Reference proteome</keyword>